<evidence type="ECO:0000256" key="1">
    <source>
        <dbReference type="ARBA" id="ARBA00004651"/>
    </source>
</evidence>
<accession>A0ABT7HQS6</accession>
<comment type="subcellular location">
    <subcellularLocation>
        <location evidence="1">Cell membrane</location>
        <topology evidence="1">Multi-pass membrane protein</topology>
    </subcellularLocation>
</comment>
<protein>
    <submittedName>
        <fullName evidence="7">LptF/LptG family permease</fullName>
    </submittedName>
</protein>
<proteinExistence type="predicted"/>
<dbReference type="InterPro" id="IPR005495">
    <property type="entry name" value="LptG/LptF_permease"/>
</dbReference>
<keyword evidence="5 6" id="KW-0472">Membrane</keyword>
<reference evidence="7" key="2">
    <citation type="journal article" date="2023" name="Microorganisms">
        <title>Isolation and Genomic Characteristics of Cat-Borne Campylobacter felis sp. nov. and Sheep-Borne Campylobacter ovis sp. nov.</title>
        <authorList>
            <person name="Wang H."/>
            <person name="Li Y."/>
            <person name="Gu Y."/>
            <person name="Zhou G."/>
            <person name="Chen X."/>
            <person name="Zhang X."/>
            <person name="Shao Z."/>
            <person name="Zhang J."/>
            <person name="Zhang M."/>
        </authorList>
    </citation>
    <scope>NUCLEOTIDE SEQUENCE</scope>
    <source>
        <strain evidence="7">PS10</strain>
    </source>
</reference>
<evidence type="ECO:0000313" key="8">
    <source>
        <dbReference type="Proteomes" id="UP001173801"/>
    </source>
</evidence>
<keyword evidence="8" id="KW-1185">Reference proteome</keyword>
<sequence length="354" mass="39725">MRLYARYIGFAYFKAFLIVFLSLLLFYLGIDLLTNLKDLPKSANLQLLYVGMTALTAISYVLPISLVFGIIIAQINMVRQNELVSLYALGISKNSFILPPFFISIIITLCLIALNFTPFAYAQNYQRLIFKGLNFAQNTNDTFVKFDKKFIYIKELNSLNQTMQDVVIFDINQTELNGVTFAKSAKFLGDEWSLSEANVTILPKILKVGEAGLEISNKTELNTLKNFTPKSIVSANSSEKTSLNALDALDFISTFKDEGTSLNTAKSTLYSLVFAPLFAPLLLLIIYYHLPVSGRFFNLAISSFICVLATLIFWGISFVLAKFSSSGVIFAEIGILLPVILLFIYAFYLFKRHC</sequence>
<comment type="caution">
    <text evidence="7">The sequence shown here is derived from an EMBL/GenBank/DDBJ whole genome shotgun (WGS) entry which is preliminary data.</text>
</comment>
<keyword evidence="3 6" id="KW-0812">Transmembrane</keyword>
<dbReference type="RefSeq" id="WP_284937404.1">
    <property type="nucleotide sequence ID" value="NZ_JANURM010000004.1"/>
</dbReference>
<name>A0ABT7HQS6_9BACT</name>
<feature type="transmembrane region" description="Helical" evidence="6">
    <location>
        <begin position="48"/>
        <end position="75"/>
    </location>
</feature>
<evidence type="ECO:0000256" key="6">
    <source>
        <dbReference type="SAM" id="Phobius"/>
    </source>
</evidence>
<keyword evidence="4 6" id="KW-1133">Transmembrane helix</keyword>
<dbReference type="EMBL" id="JANURM010000004">
    <property type="protein sequence ID" value="MDL0088744.1"/>
    <property type="molecule type" value="Genomic_DNA"/>
</dbReference>
<evidence type="ECO:0000256" key="4">
    <source>
        <dbReference type="ARBA" id="ARBA00022989"/>
    </source>
</evidence>
<feature type="transmembrane region" description="Helical" evidence="6">
    <location>
        <begin position="96"/>
        <end position="121"/>
    </location>
</feature>
<dbReference type="Proteomes" id="UP001173801">
    <property type="component" value="Unassembled WGS sequence"/>
</dbReference>
<evidence type="ECO:0000313" key="7">
    <source>
        <dbReference type="EMBL" id="MDL0088744.1"/>
    </source>
</evidence>
<dbReference type="Pfam" id="PF03739">
    <property type="entry name" value="LptF_LptG"/>
    <property type="match status" value="1"/>
</dbReference>
<reference evidence="7" key="1">
    <citation type="submission" date="2022-08" db="EMBL/GenBank/DDBJ databases">
        <authorList>
            <person name="Wang H."/>
        </authorList>
    </citation>
    <scope>NUCLEOTIDE SEQUENCE</scope>
    <source>
        <strain evidence="7">PS10</strain>
    </source>
</reference>
<keyword evidence="2" id="KW-1003">Cell membrane</keyword>
<feature type="transmembrane region" description="Helical" evidence="6">
    <location>
        <begin position="269"/>
        <end position="290"/>
    </location>
</feature>
<evidence type="ECO:0000256" key="2">
    <source>
        <dbReference type="ARBA" id="ARBA00022475"/>
    </source>
</evidence>
<feature type="transmembrane region" description="Helical" evidence="6">
    <location>
        <begin position="297"/>
        <end position="321"/>
    </location>
</feature>
<gene>
    <name evidence="7" type="ORF">NYG85_05065</name>
</gene>
<feature type="transmembrane region" description="Helical" evidence="6">
    <location>
        <begin position="327"/>
        <end position="350"/>
    </location>
</feature>
<evidence type="ECO:0000256" key="3">
    <source>
        <dbReference type="ARBA" id="ARBA00022692"/>
    </source>
</evidence>
<dbReference type="PANTHER" id="PTHR33529:SF6">
    <property type="entry name" value="YJGP_YJGQ FAMILY PERMEASE"/>
    <property type="match status" value="1"/>
</dbReference>
<organism evidence="7 8">
    <name type="scientific">Campylobacter gastrosuis</name>
    <dbReference type="NCBI Taxonomy" id="2974576"/>
    <lineage>
        <taxon>Bacteria</taxon>
        <taxon>Pseudomonadati</taxon>
        <taxon>Campylobacterota</taxon>
        <taxon>Epsilonproteobacteria</taxon>
        <taxon>Campylobacterales</taxon>
        <taxon>Campylobacteraceae</taxon>
        <taxon>Campylobacter</taxon>
    </lineage>
</organism>
<feature type="transmembrane region" description="Helical" evidence="6">
    <location>
        <begin position="7"/>
        <end position="28"/>
    </location>
</feature>
<dbReference type="PANTHER" id="PTHR33529">
    <property type="entry name" value="SLR0882 PROTEIN-RELATED"/>
    <property type="match status" value="1"/>
</dbReference>
<evidence type="ECO:0000256" key="5">
    <source>
        <dbReference type="ARBA" id="ARBA00023136"/>
    </source>
</evidence>